<comment type="similarity">
    <text evidence="1">Belongs to the glycosyl hydrolase 13 family.</text>
</comment>
<dbReference type="InterPro" id="IPR013780">
    <property type="entry name" value="Glyco_hydro_b"/>
</dbReference>
<dbReference type="Pfam" id="PF21653">
    <property type="entry name" value="pulA_all-beta"/>
    <property type="match status" value="1"/>
</dbReference>
<dbReference type="InterPro" id="IPR017853">
    <property type="entry name" value="GH"/>
</dbReference>
<reference evidence="4" key="2">
    <citation type="submission" date="2021-04" db="EMBL/GenBank/DDBJ databases">
        <authorList>
            <person name="Gilroy R."/>
        </authorList>
    </citation>
    <scope>NUCLEOTIDE SEQUENCE</scope>
    <source>
        <strain evidence="4">742</strain>
    </source>
</reference>
<dbReference type="SMART" id="SM00642">
    <property type="entry name" value="Aamy"/>
    <property type="match status" value="1"/>
</dbReference>
<keyword evidence="2" id="KW-0136">Cellulose degradation</keyword>
<keyword evidence="2" id="KW-0119">Carbohydrate metabolism</keyword>
<evidence type="ECO:0000256" key="1">
    <source>
        <dbReference type="ARBA" id="ARBA00008061"/>
    </source>
</evidence>
<dbReference type="CDD" id="cd02860">
    <property type="entry name" value="E_set_Pullulanase"/>
    <property type="match status" value="1"/>
</dbReference>
<dbReference type="CDD" id="cd11341">
    <property type="entry name" value="AmyAc_Pullulanase_LD-like"/>
    <property type="match status" value="1"/>
</dbReference>
<dbReference type="SUPFAM" id="SSF81296">
    <property type="entry name" value="E set domains"/>
    <property type="match status" value="1"/>
</dbReference>
<dbReference type="InterPro" id="IPR011840">
    <property type="entry name" value="PulA_typeI"/>
</dbReference>
<dbReference type="InterPro" id="IPR013783">
    <property type="entry name" value="Ig-like_fold"/>
</dbReference>
<keyword evidence="4" id="KW-0378">Hydrolase</keyword>
<reference evidence="4" key="1">
    <citation type="journal article" date="2021" name="PeerJ">
        <title>Extensive microbial diversity within the chicken gut microbiome revealed by metagenomics and culture.</title>
        <authorList>
            <person name="Gilroy R."/>
            <person name="Ravi A."/>
            <person name="Getino M."/>
            <person name="Pursley I."/>
            <person name="Horton D.L."/>
            <person name="Alikhan N.F."/>
            <person name="Baker D."/>
            <person name="Gharbi K."/>
            <person name="Hall N."/>
            <person name="Watson M."/>
            <person name="Adriaenssens E.M."/>
            <person name="Foster-Nyarko E."/>
            <person name="Jarju S."/>
            <person name="Secka A."/>
            <person name="Antonio M."/>
            <person name="Oren A."/>
            <person name="Chaudhuri R.R."/>
            <person name="La Ragione R."/>
            <person name="Hildebrand F."/>
            <person name="Pallen M.J."/>
        </authorList>
    </citation>
    <scope>NUCLEOTIDE SEQUENCE</scope>
    <source>
        <strain evidence="4">742</strain>
    </source>
</reference>
<evidence type="ECO:0000313" key="5">
    <source>
        <dbReference type="Proteomes" id="UP000824178"/>
    </source>
</evidence>
<keyword evidence="4" id="KW-0326">Glycosidase</keyword>
<dbReference type="Proteomes" id="UP000824178">
    <property type="component" value="Unassembled WGS sequence"/>
</dbReference>
<name>A0A9E2NQZ8_9FIRM</name>
<organism evidence="4 5">
    <name type="scientific">Candidatus Faecalibacterium intestinavium</name>
    <dbReference type="NCBI Taxonomy" id="2838580"/>
    <lineage>
        <taxon>Bacteria</taxon>
        <taxon>Bacillati</taxon>
        <taxon>Bacillota</taxon>
        <taxon>Clostridia</taxon>
        <taxon>Eubacteriales</taxon>
        <taxon>Oscillospiraceae</taxon>
        <taxon>Faecalibacterium</taxon>
    </lineage>
</organism>
<sequence>MSAINPVTSKALFESDAFAQQYSYDGPLGPDYTPQGTYLRLWAPTALRVSVNLYRRGDGGFCIGTLPMERREKGAWTIYLPGDKHGLYYTFTVQTEDGARETGDPYARAAGVNGIRSMIVDLRRTDPPDWAEDCRPDLPPSRRAIWEVSVRDFSQDPASGVPRRFQGKYLAFTLGTTTLDGRGACPTGLNHLRWLGVSHVQLMPVFDFGSVDEAKPLRRQYNWGYDPTNYNLPEGSYSTDPFHGEVRVREFKQMVQAIHQAGMGVVMDVVYNHTYRYENVLNGTVPYYFFRQNEDGSFSNGSGCGNEFASERPMARRFLIDSVLYWAREYHIDGFRFDLMGLYDVDTMNLLRAELDKLPGGEEILMYGEPWQGGQSQLHRYEANKNNLSMLSERIGVFCDDTRDAIKGGCFDARTPGYVQGKPGGFWDIGAAVAAWCRSDRLSPRAPSQIISYVSAHDNFTLWDKLMLVRYKKPDFMTNDTIALAQNRLAAGIYLTCMGTPFMQAGEEFARTKKGQGNSYRSPASLNQLDWKRASQYRGLVDYYRGLLALRAAFPRLGSGNREDADAIRFFSLEPPLVGWQLDAAEGDGACWSSLLVFYNPTENYKSVSLPEGEWRLLSDGISSSLWRGELVTRNGRVSLLPYSATILGRWN</sequence>
<dbReference type="GO" id="GO:0030245">
    <property type="term" value="P:cellulose catabolic process"/>
    <property type="evidence" value="ECO:0007669"/>
    <property type="project" value="UniProtKB-KW"/>
</dbReference>
<dbReference type="SUPFAM" id="SSF51445">
    <property type="entry name" value="(Trans)glycosidases"/>
    <property type="match status" value="1"/>
</dbReference>
<dbReference type="Pfam" id="PF00128">
    <property type="entry name" value="Alpha-amylase"/>
    <property type="match status" value="1"/>
</dbReference>
<evidence type="ECO:0000259" key="3">
    <source>
        <dbReference type="SMART" id="SM00642"/>
    </source>
</evidence>
<feature type="domain" description="Glycosyl hydrolase family 13 catalytic" evidence="3">
    <location>
        <begin position="159"/>
        <end position="551"/>
    </location>
</feature>
<dbReference type="InterPro" id="IPR014756">
    <property type="entry name" value="Ig_E-set"/>
</dbReference>
<proteinExistence type="inferred from homology"/>
<dbReference type="GO" id="GO:0051060">
    <property type="term" value="F:pullulanase activity"/>
    <property type="evidence" value="ECO:0007669"/>
    <property type="project" value="UniProtKB-EC"/>
</dbReference>
<dbReference type="Gene3D" id="2.60.40.1180">
    <property type="entry name" value="Golgi alpha-mannosidase II"/>
    <property type="match status" value="1"/>
</dbReference>
<evidence type="ECO:0000256" key="2">
    <source>
        <dbReference type="ARBA" id="ARBA00023001"/>
    </source>
</evidence>
<dbReference type="AlphaFoldDB" id="A0A9E2NQZ8"/>
<dbReference type="EMBL" id="JAHLFH010000147">
    <property type="protein sequence ID" value="MBU3820118.1"/>
    <property type="molecule type" value="Genomic_DNA"/>
</dbReference>
<keyword evidence="2" id="KW-0624">Polysaccharide degradation</keyword>
<dbReference type="Gene3D" id="3.20.20.80">
    <property type="entry name" value="Glycosidases"/>
    <property type="match status" value="1"/>
</dbReference>
<dbReference type="PANTHER" id="PTHR43002">
    <property type="entry name" value="GLYCOGEN DEBRANCHING ENZYME"/>
    <property type="match status" value="1"/>
</dbReference>
<dbReference type="InterPro" id="IPR004193">
    <property type="entry name" value="Glyco_hydro_13_N"/>
</dbReference>
<comment type="caution">
    <text evidence="4">The sequence shown here is derived from an EMBL/GenBank/DDBJ whole genome shotgun (WGS) entry which is preliminary data.</text>
</comment>
<dbReference type="Gene3D" id="2.60.40.10">
    <property type="entry name" value="Immunoglobulins"/>
    <property type="match status" value="1"/>
</dbReference>
<protein>
    <submittedName>
        <fullName evidence="4">Type I pullulanase</fullName>
        <ecNumber evidence="4">3.2.1.41</ecNumber>
    </submittedName>
</protein>
<dbReference type="EC" id="3.2.1.41" evidence="4"/>
<dbReference type="InterPro" id="IPR049117">
    <property type="entry name" value="pulA_all-beta"/>
</dbReference>
<accession>A0A9E2NQZ8</accession>
<evidence type="ECO:0000313" key="4">
    <source>
        <dbReference type="EMBL" id="MBU3820118.1"/>
    </source>
</evidence>
<dbReference type="Pfam" id="PF02922">
    <property type="entry name" value="CBM_48"/>
    <property type="match status" value="1"/>
</dbReference>
<dbReference type="NCBIfam" id="TIGR02104">
    <property type="entry name" value="pulA_typeI"/>
    <property type="match status" value="1"/>
</dbReference>
<dbReference type="InterPro" id="IPR006047">
    <property type="entry name" value="GH13_cat_dom"/>
</dbReference>
<gene>
    <name evidence="4" type="primary">pulA</name>
    <name evidence="4" type="ORF">H9864_07110</name>
</gene>